<evidence type="ECO:0000256" key="2">
    <source>
        <dbReference type="ARBA" id="ARBA00022490"/>
    </source>
</evidence>
<dbReference type="PANTHER" id="PTHR16290">
    <property type="entry name" value="TRANSCRIPTION FACTOR SMIF DECAPPING ENZYME DCP1"/>
    <property type="match status" value="1"/>
</dbReference>
<comment type="subcellular location">
    <subcellularLocation>
        <location evidence="1">Cytoplasm</location>
    </subcellularLocation>
</comment>
<dbReference type="AlphaFoldDB" id="A0A7J8Q599"/>
<keyword evidence="2" id="KW-0963">Cytoplasm</keyword>
<protein>
    <submittedName>
        <fullName evidence="4">Uncharacterized protein</fullName>
    </submittedName>
</protein>
<comment type="caution">
    <text evidence="4">The sequence shown here is derived from an EMBL/GenBank/DDBJ whole genome shotgun (WGS) entry which is preliminary data.</text>
</comment>
<dbReference type="GO" id="GO:0031087">
    <property type="term" value="P:deadenylation-independent decapping of nuclear-transcribed mRNA"/>
    <property type="evidence" value="ECO:0007669"/>
    <property type="project" value="TreeGrafter"/>
</dbReference>
<dbReference type="EMBL" id="JABEZZ010000009">
    <property type="protein sequence ID" value="MBA0596687.1"/>
    <property type="molecule type" value="Genomic_DNA"/>
</dbReference>
<dbReference type="GO" id="GO:0000290">
    <property type="term" value="P:deadenylation-dependent decapping of nuclear-transcribed mRNA"/>
    <property type="evidence" value="ECO:0007669"/>
    <property type="project" value="InterPro"/>
</dbReference>
<dbReference type="GO" id="GO:0003729">
    <property type="term" value="F:mRNA binding"/>
    <property type="evidence" value="ECO:0007669"/>
    <property type="project" value="TreeGrafter"/>
</dbReference>
<sequence length="194" mass="20796">EFEELEVVPGISVIEGPLEPPQTASPATDAPEDSSFVNFFSVVMNIITNATNGTKPLQPCHSILSTPLHSHTPSVTSTTAPTPSVSSLPLSALPLLNLVSSNNRLANLVKPSSFFVPYSLLSSSLMIPPIFTSTPTSSVLHPPLNLQRPYGTPRLQTFPSPTPPTSLTHVGPPTLHYRLFISRDKVRDALLILA</sequence>
<reference evidence="4 5" key="1">
    <citation type="journal article" date="2019" name="Genome Biol. Evol.">
        <title>Insights into the evolution of the New World diploid cottons (Gossypium, subgenus Houzingenia) based on genome sequencing.</title>
        <authorList>
            <person name="Grover C.E."/>
            <person name="Arick M.A. 2nd"/>
            <person name="Thrash A."/>
            <person name="Conover J.L."/>
            <person name="Sanders W.S."/>
            <person name="Peterson D.G."/>
            <person name="Frelichowski J.E."/>
            <person name="Scheffler J.A."/>
            <person name="Scheffler B.E."/>
            <person name="Wendel J.F."/>
        </authorList>
    </citation>
    <scope>NUCLEOTIDE SEQUENCE [LARGE SCALE GENOMIC DNA]</scope>
    <source>
        <strain evidence="4">8</strain>
        <tissue evidence="4">Leaf</tissue>
    </source>
</reference>
<evidence type="ECO:0000256" key="1">
    <source>
        <dbReference type="ARBA" id="ARBA00004496"/>
    </source>
</evidence>
<name>A0A7J8Q599_GOSRA</name>
<dbReference type="GO" id="GO:0000932">
    <property type="term" value="C:P-body"/>
    <property type="evidence" value="ECO:0007669"/>
    <property type="project" value="TreeGrafter"/>
</dbReference>
<gene>
    <name evidence="4" type="ORF">Gorai_013497</name>
</gene>
<feature type="non-terminal residue" evidence="4">
    <location>
        <position position="194"/>
    </location>
</feature>
<proteinExistence type="predicted"/>
<dbReference type="InterPro" id="IPR010334">
    <property type="entry name" value="Dcp1"/>
</dbReference>
<organism evidence="4 5">
    <name type="scientific">Gossypium raimondii</name>
    <name type="common">Peruvian cotton</name>
    <name type="synonym">Gossypium klotzschianum subsp. raimondii</name>
    <dbReference type="NCBI Taxonomy" id="29730"/>
    <lineage>
        <taxon>Eukaryota</taxon>
        <taxon>Viridiplantae</taxon>
        <taxon>Streptophyta</taxon>
        <taxon>Embryophyta</taxon>
        <taxon>Tracheophyta</taxon>
        <taxon>Spermatophyta</taxon>
        <taxon>Magnoliopsida</taxon>
        <taxon>eudicotyledons</taxon>
        <taxon>Gunneridae</taxon>
        <taxon>Pentapetalae</taxon>
        <taxon>rosids</taxon>
        <taxon>malvids</taxon>
        <taxon>Malvales</taxon>
        <taxon>Malvaceae</taxon>
        <taxon>Malvoideae</taxon>
        <taxon>Gossypium</taxon>
    </lineage>
</organism>
<dbReference type="Proteomes" id="UP000593578">
    <property type="component" value="Unassembled WGS sequence"/>
</dbReference>
<feature type="non-terminal residue" evidence="4">
    <location>
        <position position="1"/>
    </location>
</feature>
<evidence type="ECO:0000313" key="4">
    <source>
        <dbReference type="EMBL" id="MBA0596687.1"/>
    </source>
</evidence>
<accession>A0A7J8Q599</accession>
<feature type="region of interest" description="Disordered" evidence="3">
    <location>
        <begin position="1"/>
        <end position="31"/>
    </location>
</feature>
<evidence type="ECO:0000313" key="5">
    <source>
        <dbReference type="Proteomes" id="UP000593578"/>
    </source>
</evidence>
<dbReference type="PANTHER" id="PTHR16290:SF37">
    <property type="entry name" value="MRNA-DECAPPING ENZYME-LIKE PROTEIN"/>
    <property type="match status" value="1"/>
</dbReference>
<evidence type="ECO:0000256" key="3">
    <source>
        <dbReference type="SAM" id="MobiDB-lite"/>
    </source>
</evidence>
<dbReference type="GO" id="GO:0008047">
    <property type="term" value="F:enzyme activator activity"/>
    <property type="evidence" value="ECO:0007669"/>
    <property type="project" value="InterPro"/>
</dbReference>